<comment type="caution">
    <text evidence="1">The sequence shown here is derived from an EMBL/GenBank/DDBJ whole genome shotgun (WGS) entry which is preliminary data.</text>
</comment>
<organism evidence="1">
    <name type="scientific">Fusarium oxysporum (strain Fo5176)</name>
    <name type="common">Fusarium vascular wilt</name>
    <dbReference type="NCBI Taxonomy" id="660025"/>
    <lineage>
        <taxon>Eukaryota</taxon>
        <taxon>Fungi</taxon>
        <taxon>Dikarya</taxon>
        <taxon>Ascomycota</taxon>
        <taxon>Pezizomycotina</taxon>
        <taxon>Sordariomycetes</taxon>
        <taxon>Hypocreomycetidae</taxon>
        <taxon>Hypocreales</taxon>
        <taxon>Nectriaceae</taxon>
        <taxon>Fusarium</taxon>
        <taxon>Fusarium oxysporum species complex</taxon>
    </lineage>
</organism>
<accession>F9FST7</accession>
<dbReference type="CDD" id="cd22656">
    <property type="entry name" value="ClyA_Cry6Aa-like"/>
    <property type="match status" value="1"/>
</dbReference>
<protein>
    <submittedName>
        <fullName evidence="1">Uncharacterized protein</fullName>
    </submittedName>
</protein>
<reference evidence="1" key="1">
    <citation type="journal article" date="2012" name="Mol. Plant Microbe Interact.">
        <title>A highly conserved effector in Fusarium oxysporum is required for full virulence on Arabidopsis.</title>
        <authorList>
            <person name="Thatcher L.F."/>
            <person name="Gardiner D.M."/>
            <person name="Kazan K."/>
            <person name="Manners J."/>
        </authorList>
    </citation>
    <scope>NUCLEOTIDE SEQUENCE [LARGE SCALE GENOMIC DNA]</scope>
    <source>
        <strain evidence="1">Fo5176</strain>
    </source>
</reference>
<name>F9FST7_FUSOF</name>
<dbReference type="EMBL" id="AFQF01002571">
    <property type="protein sequence ID" value="EGU80029.1"/>
    <property type="molecule type" value="Genomic_DNA"/>
</dbReference>
<dbReference type="Gene3D" id="1.20.1170.10">
    <property type="match status" value="1"/>
</dbReference>
<dbReference type="STRING" id="660025.F9FST7"/>
<proteinExistence type="predicted"/>
<evidence type="ECO:0000313" key="1">
    <source>
        <dbReference type="EMBL" id="EGU80029.1"/>
    </source>
</evidence>
<sequence length="602" mass="67591">MATAQVVTPKQVGPWAKAADVASNVMKPAPAGFVAGDPKAIASQFILNDQAFVDLQLYIRAALMLPGSNVQFDMEFPETLFRDWLAKDKKGDLYNQTKSTLVDIFARCYNFQNNTVDRMLAFTDKLLKFSLTEDDRVVAIAKHRPVVEDENLVLSDPKVKAAIGAIWSACQGLIADASAAEAEASKLVEVLRQFHTDTVVDATRVEDIQRRTNAVFPLPDDISRSASTEYQKLHLQLKKMYDDQLEASRRIGWPNSGALIYINSIGSVMYCNDKQTWDKFAEIDRSLQQTWGQAEKAHQNAIRLSDSDQPTAKTDSLKTMIKRIGDTINKAINALDKICKDFVSFKGELEYIQTKIKGMKGAMEIEVEWLRGLAFAELDAARISWNQVRIAASYYREHGVLLKNTDKENLEALQRPPPAGEEVELLGATFGGINVTKLAISLYSRGTSIEVPGVVRDFSDPWMNVEKTYTMLYRVGSEHRVFASKEYAAQESFIYTFRKDFGKSTAGSSHHSRVTPRQAPNDCPIEILAVIWGPEKRDQQSVIDYVYRCVNNAPGIVWSNEKLGGDSWPRTQKTGVIYYRRKGTDKVQLLVGREREVTQFNA</sequence>
<gene>
    <name evidence="1" type="ORF">FOXB_09468</name>
</gene>
<dbReference type="AlphaFoldDB" id="F9FST7"/>